<evidence type="ECO:0000313" key="2">
    <source>
        <dbReference type="EMBL" id="KAK8565122.1"/>
    </source>
</evidence>
<dbReference type="EMBL" id="JBBPBM010000010">
    <property type="protein sequence ID" value="KAK8565122.1"/>
    <property type="molecule type" value="Genomic_DNA"/>
</dbReference>
<keyword evidence="3" id="KW-1185">Reference proteome</keyword>
<reference evidence="2 3" key="1">
    <citation type="journal article" date="2024" name="G3 (Bethesda)">
        <title>Genome assembly of Hibiscus sabdariffa L. provides insights into metabolisms of medicinal natural products.</title>
        <authorList>
            <person name="Kim T."/>
        </authorList>
    </citation>
    <scope>NUCLEOTIDE SEQUENCE [LARGE SCALE GENOMIC DNA]</scope>
    <source>
        <strain evidence="2">TK-2024</strain>
        <tissue evidence="2">Old leaves</tissue>
    </source>
</reference>
<feature type="region of interest" description="Disordered" evidence="1">
    <location>
        <begin position="1"/>
        <end position="51"/>
    </location>
</feature>
<dbReference type="PANTHER" id="PTHR31286">
    <property type="entry name" value="GLYCINE-RICH CELL WALL STRUCTURAL PROTEIN 1.8-LIKE"/>
    <property type="match status" value="1"/>
</dbReference>
<feature type="compositionally biased region" description="Basic and acidic residues" evidence="1">
    <location>
        <begin position="296"/>
        <end position="305"/>
    </location>
</feature>
<accession>A0ABR2ESV4</accession>
<proteinExistence type="predicted"/>
<dbReference type="PANTHER" id="PTHR31286:SF99">
    <property type="entry name" value="DUF4283 DOMAIN-CONTAINING PROTEIN"/>
    <property type="match status" value="1"/>
</dbReference>
<dbReference type="Proteomes" id="UP001472677">
    <property type="component" value="Unassembled WGS sequence"/>
</dbReference>
<protein>
    <submittedName>
        <fullName evidence="2">Uncharacterized protein</fullName>
    </submittedName>
</protein>
<evidence type="ECO:0000256" key="1">
    <source>
        <dbReference type="SAM" id="MobiDB-lite"/>
    </source>
</evidence>
<organism evidence="2 3">
    <name type="scientific">Hibiscus sabdariffa</name>
    <name type="common">roselle</name>
    <dbReference type="NCBI Taxonomy" id="183260"/>
    <lineage>
        <taxon>Eukaryota</taxon>
        <taxon>Viridiplantae</taxon>
        <taxon>Streptophyta</taxon>
        <taxon>Embryophyta</taxon>
        <taxon>Tracheophyta</taxon>
        <taxon>Spermatophyta</taxon>
        <taxon>Magnoliopsida</taxon>
        <taxon>eudicotyledons</taxon>
        <taxon>Gunneridae</taxon>
        <taxon>Pentapetalae</taxon>
        <taxon>rosids</taxon>
        <taxon>malvids</taxon>
        <taxon>Malvales</taxon>
        <taxon>Malvaceae</taxon>
        <taxon>Malvoideae</taxon>
        <taxon>Hibiscus</taxon>
    </lineage>
</organism>
<name>A0ABR2ESV4_9ROSI</name>
<feature type="region of interest" description="Disordered" evidence="1">
    <location>
        <begin position="273"/>
        <end position="322"/>
    </location>
</feature>
<sequence>MIAEFSEHNNTPRNPRKHRRLDDDPPDTGDPRGPSPPPHPGQSAPTNPVSPTIRINLLGALASEEEEAIDEDEIEILEGDVTTSIVDGIINIDFSDRIRDLAIKSLDQTVVVKLLGRPTSAESDRLDPSSWPPSHALQTQHYSGDRGCIGSVACIDYQRDSGHQGCFARMTVTIDLHEPLVSKLVINGCVQLVEYESLPTICFSCRKYEYVLENFPLQTSSNPLQFSETMEPTRLPEFAAKGKSVVPKPSKVSELSKPVINVRKTLSVSRNMPTSRFANSASSSSTLPYVPPLSKPIDRGNHSDKNSQSLPPGEPPDVQGVQGARTTLDGIDLSLQGRSTIPSNLIIASASILDMSVDVAVVNVTS</sequence>
<dbReference type="InterPro" id="IPR040256">
    <property type="entry name" value="At4g02000-like"/>
</dbReference>
<gene>
    <name evidence="2" type="ORF">V6N12_058697</name>
</gene>
<comment type="caution">
    <text evidence="2">The sequence shown here is derived from an EMBL/GenBank/DDBJ whole genome shotgun (WGS) entry which is preliminary data.</text>
</comment>
<evidence type="ECO:0000313" key="3">
    <source>
        <dbReference type="Proteomes" id="UP001472677"/>
    </source>
</evidence>